<feature type="binding site" evidence="7">
    <location>
        <position position="83"/>
    </location>
    <ligand>
        <name>[2Fe-2S] cluster</name>
        <dbReference type="ChEBI" id="CHEBI:190135"/>
    </ligand>
</feature>
<comment type="cofactor">
    <cofactor evidence="7">
        <name>[2Fe-2S] cluster</name>
        <dbReference type="ChEBI" id="CHEBI:190135"/>
    </cofactor>
    <text evidence="7">Binds 1 [2Fe-2S] cluster.</text>
</comment>
<dbReference type="PIRSF" id="PIRSF000216">
    <property type="entry name" value="NADH_DH_24kDa"/>
    <property type="match status" value="1"/>
</dbReference>
<dbReference type="GO" id="GO:0051537">
    <property type="term" value="F:2 iron, 2 sulfur cluster binding"/>
    <property type="evidence" value="ECO:0007669"/>
    <property type="project" value="UniProtKB-KW"/>
</dbReference>
<proteinExistence type="inferred from homology"/>
<evidence type="ECO:0000313" key="9">
    <source>
        <dbReference type="Proteomes" id="UP000748308"/>
    </source>
</evidence>
<feature type="binding site" evidence="7">
    <location>
        <position position="119"/>
    </location>
    <ligand>
        <name>[2Fe-2S] cluster</name>
        <dbReference type="ChEBI" id="CHEBI:190135"/>
    </ligand>
</feature>
<dbReference type="AlphaFoldDB" id="A0A938BQV9"/>
<comment type="cofactor">
    <cofactor evidence="6">
        <name>[2Fe-2S] cluster</name>
        <dbReference type="ChEBI" id="CHEBI:190135"/>
    </cofactor>
</comment>
<dbReference type="SUPFAM" id="SSF52833">
    <property type="entry name" value="Thioredoxin-like"/>
    <property type="match status" value="1"/>
</dbReference>
<dbReference type="Proteomes" id="UP000748308">
    <property type="component" value="Unassembled WGS sequence"/>
</dbReference>
<name>A0A938BQV9_UNCEI</name>
<dbReference type="NCBIfam" id="NF005722">
    <property type="entry name" value="PRK07539.1-2"/>
    <property type="match status" value="1"/>
</dbReference>
<dbReference type="FunFam" id="3.40.30.10:FF:000015">
    <property type="entry name" value="NADH-quinone oxidoreductase subunit E"/>
    <property type="match status" value="1"/>
</dbReference>
<organism evidence="8 9">
    <name type="scientific">Eiseniibacteriota bacterium</name>
    <dbReference type="NCBI Taxonomy" id="2212470"/>
    <lineage>
        <taxon>Bacteria</taxon>
        <taxon>Candidatus Eiseniibacteriota</taxon>
    </lineage>
</organism>
<feature type="binding site" evidence="7">
    <location>
        <position position="123"/>
    </location>
    <ligand>
        <name>[2Fe-2S] cluster</name>
        <dbReference type="ChEBI" id="CHEBI:190135"/>
    </ligand>
</feature>
<dbReference type="InterPro" id="IPR036249">
    <property type="entry name" value="Thioredoxin-like_sf"/>
</dbReference>
<evidence type="ECO:0000313" key="8">
    <source>
        <dbReference type="EMBL" id="MBM3317221.1"/>
    </source>
</evidence>
<keyword evidence="3 7" id="KW-0479">Metal-binding</keyword>
<dbReference type="EMBL" id="VGIY01000092">
    <property type="protein sequence ID" value="MBM3317221.1"/>
    <property type="molecule type" value="Genomic_DNA"/>
</dbReference>
<dbReference type="CDD" id="cd03064">
    <property type="entry name" value="TRX_Fd_NuoE"/>
    <property type="match status" value="1"/>
</dbReference>
<sequence length="172" mass="18846">MAHETDSFVYRLWRYDGAPGELIPLLQSAQEHFGYIPRRAIRYISEATHIPESAIYGVITFYSQFRLQPMGKHVVRICAGTACHVSGSKLLIESVQDELGIEVGETTADGLFTLFTVACLGCCSLAPVMMVGEETHGRLTPASVRRILRGYRRKSEAAGARPAAEATTGADR</sequence>
<evidence type="ECO:0000256" key="3">
    <source>
        <dbReference type="ARBA" id="ARBA00022723"/>
    </source>
</evidence>
<dbReference type="PANTHER" id="PTHR43342:SF1">
    <property type="entry name" value="BIFURCATING [FEFE] HYDROGENASE GAMMA SUBUNIT"/>
    <property type="match status" value="1"/>
</dbReference>
<dbReference type="GO" id="GO:0046872">
    <property type="term" value="F:metal ion binding"/>
    <property type="evidence" value="ECO:0007669"/>
    <property type="project" value="UniProtKB-KW"/>
</dbReference>
<keyword evidence="5 7" id="KW-0411">Iron-sulfur</keyword>
<dbReference type="PANTHER" id="PTHR43342">
    <property type="entry name" value="NADH-QUINONE OXIDOREDUCTASE, E SUBUNIT"/>
    <property type="match status" value="1"/>
</dbReference>
<comment type="similarity">
    <text evidence="1">Belongs to the complex I 24 kDa subunit family.</text>
</comment>
<keyword evidence="4 7" id="KW-0408">Iron</keyword>
<comment type="caution">
    <text evidence="8">The sequence shown here is derived from an EMBL/GenBank/DDBJ whole genome shotgun (WGS) entry which is preliminary data.</text>
</comment>
<keyword evidence="2 7" id="KW-0001">2Fe-2S</keyword>
<evidence type="ECO:0000256" key="6">
    <source>
        <dbReference type="ARBA" id="ARBA00034078"/>
    </source>
</evidence>
<evidence type="ECO:0000256" key="4">
    <source>
        <dbReference type="ARBA" id="ARBA00023004"/>
    </source>
</evidence>
<dbReference type="InterPro" id="IPR042128">
    <property type="entry name" value="NuoE_dom"/>
</dbReference>
<evidence type="ECO:0000256" key="7">
    <source>
        <dbReference type="PIRSR" id="PIRSR000216-1"/>
    </source>
</evidence>
<protein>
    <submittedName>
        <fullName evidence="8">NADH-quinone oxidoreductase subunit NuoE</fullName>
        <ecNumber evidence="8">1.6.5.11</ecNumber>
    </submittedName>
</protein>
<gene>
    <name evidence="8" type="primary">nuoE</name>
    <name evidence="8" type="ORF">FJY75_05165</name>
</gene>
<keyword evidence="8" id="KW-0560">Oxidoreductase</keyword>
<dbReference type="EC" id="1.6.5.11" evidence="8"/>
<dbReference type="Gene3D" id="3.40.30.10">
    <property type="entry name" value="Glutaredoxin"/>
    <property type="match status" value="1"/>
</dbReference>
<dbReference type="Pfam" id="PF01257">
    <property type="entry name" value="2Fe-2S_thioredx"/>
    <property type="match status" value="1"/>
</dbReference>
<dbReference type="Gene3D" id="1.10.10.1590">
    <property type="entry name" value="NADH-quinone oxidoreductase subunit E"/>
    <property type="match status" value="1"/>
</dbReference>
<accession>A0A938BQV9</accession>
<reference evidence="8" key="1">
    <citation type="submission" date="2019-03" db="EMBL/GenBank/DDBJ databases">
        <title>Lake Tanganyika Metagenome-Assembled Genomes (MAGs).</title>
        <authorList>
            <person name="Tran P."/>
        </authorList>
    </citation>
    <scope>NUCLEOTIDE SEQUENCE</scope>
    <source>
        <strain evidence="8">M_DeepCast_400m_m2_100</strain>
    </source>
</reference>
<dbReference type="PROSITE" id="PS01099">
    <property type="entry name" value="COMPLEX1_24K"/>
    <property type="match status" value="1"/>
</dbReference>
<dbReference type="InterPro" id="IPR041921">
    <property type="entry name" value="NuoE_N"/>
</dbReference>
<evidence type="ECO:0000256" key="2">
    <source>
        <dbReference type="ARBA" id="ARBA00022714"/>
    </source>
</evidence>
<dbReference type="GO" id="GO:0016491">
    <property type="term" value="F:oxidoreductase activity"/>
    <property type="evidence" value="ECO:0007669"/>
    <property type="project" value="UniProtKB-KW"/>
</dbReference>
<feature type="binding site" evidence="7">
    <location>
        <position position="78"/>
    </location>
    <ligand>
        <name>[2Fe-2S] cluster</name>
        <dbReference type="ChEBI" id="CHEBI:190135"/>
    </ligand>
</feature>
<dbReference type="InterPro" id="IPR002023">
    <property type="entry name" value="NuoE-like"/>
</dbReference>
<evidence type="ECO:0000256" key="1">
    <source>
        <dbReference type="ARBA" id="ARBA00010643"/>
    </source>
</evidence>
<dbReference type="InterPro" id="IPR028431">
    <property type="entry name" value="NADP_DH_HndA-like"/>
</dbReference>
<evidence type="ECO:0000256" key="5">
    <source>
        <dbReference type="ARBA" id="ARBA00023014"/>
    </source>
</evidence>